<evidence type="ECO:0000256" key="2">
    <source>
        <dbReference type="ARBA" id="ARBA00007603"/>
    </source>
</evidence>
<keyword evidence="4" id="KW-0813">Transport</keyword>
<dbReference type="STRING" id="136037.A0A067RDB5"/>
<comment type="subcellular location">
    <subcellularLocation>
        <location evidence="1">Golgi apparatus membrane</location>
        <topology evidence="1">Peripheral membrane protein</topology>
    </subcellularLocation>
</comment>
<dbReference type="OrthoDB" id="332281at2759"/>
<evidence type="ECO:0000313" key="11">
    <source>
        <dbReference type="EMBL" id="KDR16768.1"/>
    </source>
</evidence>
<dbReference type="InterPro" id="IPR009316">
    <property type="entry name" value="COG2"/>
</dbReference>
<organism evidence="11 12">
    <name type="scientific">Zootermopsis nevadensis</name>
    <name type="common">Dampwood termite</name>
    <dbReference type="NCBI Taxonomy" id="136037"/>
    <lineage>
        <taxon>Eukaryota</taxon>
        <taxon>Metazoa</taxon>
        <taxon>Ecdysozoa</taxon>
        <taxon>Arthropoda</taxon>
        <taxon>Hexapoda</taxon>
        <taxon>Insecta</taxon>
        <taxon>Pterygota</taxon>
        <taxon>Neoptera</taxon>
        <taxon>Polyneoptera</taxon>
        <taxon>Dictyoptera</taxon>
        <taxon>Blattodea</taxon>
        <taxon>Blattoidea</taxon>
        <taxon>Termitoidae</taxon>
        <taxon>Termopsidae</taxon>
        <taxon>Zootermopsis</taxon>
    </lineage>
</organism>
<dbReference type="GO" id="GO:0015031">
    <property type="term" value="P:protein transport"/>
    <property type="evidence" value="ECO:0007669"/>
    <property type="project" value="UniProtKB-KW"/>
</dbReference>
<dbReference type="Pfam" id="PF12022">
    <property type="entry name" value="COG2_C"/>
    <property type="match status" value="1"/>
</dbReference>
<proteinExistence type="inferred from homology"/>
<dbReference type="Pfam" id="PF06148">
    <property type="entry name" value="COG2_N"/>
    <property type="match status" value="1"/>
</dbReference>
<evidence type="ECO:0000256" key="7">
    <source>
        <dbReference type="ARBA" id="ARBA00023136"/>
    </source>
</evidence>
<dbReference type="EMBL" id="KK852777">
    <property type="protein sequence ID" value="KDR16768.1"/>
    <property type="molecule type" value="Genomic_DNA"/>
</dbReference>
<dbReference type="GO" id="GO:0007030">
    <property type="term" value="P:Golgi organization"/>
    <property type="evidence" value="ECO:0007669"/>
    <property type="project" value="InterPro"/>
</dbReference>
<dbReference type="OMA" id="CWAEGVY"/>
<dbReference type="PANTHER" id="PTHR12961:SF0">
    <property type="entry name" value="CONSERVED OLIGOMERIC GOLGI COMPLEX SUBUNIT 2"/>
    <property type="match status" value="1"/>
</dbReference>
<gene>
    <name evidence="11" type="ORF">L798_09297</name>
</gene>
<protein>
    <recommendedName>
        <fullName evidence="3">Conserved oligomeric Golgi complex subunit 2</fullName>
    </recommendedName>
    <alternativeName>
        <fullName evidence="8">Component of oligomeric Golgi complex 2</fullName>
    </alternativeName>
</protein>
<dbReference type="GO" id="GO:0000139">
    <property type="term" value="C:Golgi membrane"/>
    <property type="evidence" value="ECO:0007669"/>
    <property type="project" value="UniProtKB-SubCell"/>
</dbReference>
<evidence type="ECO:0000313" key="12">
    <source>
        <dbReference type="Proteomes" id="UP000027135"/>
    </source>
</evidence>
<keyword evidence="5" id="KW-0653">Protein transport</keyword>
<dbReference type="Proteomes" id="UP000027135">
    <property type="component" value="Unassembled WGS sequence"/>
</dbReference>
<dbReference type="GO" id="GO:0017119">
    <property type="term" value="C:Golgi transport complex"/>
    <property type="evidence" value="ECO:0007669"/>
    <property type="project" value="TreeGrafter"/>
</dbReference>
<dbReference type="InterPro" id="IPR024602">
    <property type="entry name" value="COG_su2_N"/>
</dbReference>
<dbReference type="InParanoid" id="A0A067RDB5"/>
<sequence length="715" mass="81899">MSKDSDTYPLPIGPNDLCFDKNEFIKKSFSVDQFLQNHRKKANLETLRDDLGIYLKVLRSAMIELINKDYADFVNLSSNLIGLDKAINGIQVPLGQLKEEVLQVKLNLDETMEDLSFRLEQRRQIRARKQCLQSLARVQSSLSKWSTLLNLDEDAKKEEGLERKQQRPQLDSGLVERAASEFNQLQFCISKCENDLAESHKKHAEKICDLLTSSLDGMFLESLHERDSEGMARCLRIYITLDKIADVESLFRREVISPSLDEVISENSLQSDPRGLEGVYSRILSFIDRNMEQLLKLTGRGVRMPTVKGFDFLVNSFWPEVEQRLELYLPLIYAPGNPEMFYQRYCETQDFLGKLERYCGTQVGVKKLHAHPQYVAFLQRWNLPVYFQIRFQEIAGILETVLSEGNPGVLSAPTDFQLQATATAWDCLMRCWASGVFMYQLTHRFWKLNLQILARYYTWVGESLEQKWPSESLASNAFSSDTSCSARLQFLVHLYTDVNKLVARLPNLLDTVTMKLDSLSQQGQELLKSCLKESEQQLLTRLPLITQFILGEISSQSLPYLRQVSDIPRLFRRTNREMPTKPCSYVAQVVALPMAFYNAQKSVVNTELLENWLTLTFSAITQQFFSCVDDVLTSVQKTEESLRRLKKIRDRSAAASSSEARGVGDDDKIRQQLLLDVYSYCEGVESVGIARMNVDKLEELVSLVEAARTKSDLNK</sequence>
<evidence type="ECO:0000256" key="8">
    <source>
        <dbReference type="ARBA" id="ARBA00031344"/>
    </source>
</evidence>
<name>A0A067RDB5_ZOONE</name>
<comment type="similarity">
    <text evidence="2">Belongs to the COG2 family.</text>
</comment>
<dbReference type="GO" id="GO:0006891">
    <property type="term" value="P:intra-Golgi vesicle-mediated transport"/>
    <property type="evidence" value="ECO:0007669"/>
    <property type="project" value="TreeGrafter"/>
</dbReference>
<dbReference type="InterPro" id="IPR024603">
    <property type="entry name" value="COG_complex_COG2_C"/>
</dbReference>
<evidence type="ECO:0000259" key="9">
    <source>
        <dbReference type="Pfam" id="PF06148"/>
    </source>
</evidence>
<dbReference type="FunCoup" id="A0A067RDB5">
    <property type="interactions" value="1866"/>
</dbReference>
<feature type="domain" description="Conserved oligomeric Golgi complex subunit 2 N-terminal" evidence="9">
    <location>
        <begin position="17"/>
        <end position="90"/>
    </location>
</feature>
<feature type="domain" description="COG complex component COG2 C-terminal" evidence="10">
    <location>
        <begin position="379"/>
        <end position="677"/>
    </location>
</feature>
<dbReference type="eggNOG" id="KOG2307">
    <property type="taxonomic scope" value="Eukaryota"/>
</dbReference>
<keyword evidence="12" id="KW-1185">Reference proteome</keyword>
<evidence type="ECO:0000256" key="4">
    <source>
        <dbReference type="ARBA" id="ARBA00022448"/>
    </source>
</evidence>
<keyword evidence="6" id="KW-0333">Golgi apparatus</keyword>
<reference evidence="11 12" key="1">
    <citation type="journal article" date="2014" name="Nat. Commun.">
        <title>Molecular traces of alternative social organization in a termite genome.</title>
        <authorList>
            <person name="Terrapon N."/>
            <person name="Li C."/>
            <person name="Robertson H.M."/>
            <person name="Ji L."/>
            <person name="Meng X."/>
            <person name="Booth W."/>
            <person name="Chen Z."/>
            <person name="Childers C.P."/>
            <person name="Glastad K.M."/>
            <person name="Gokhale K."/>
            <person name="Gowin J."/>
            <person name="Gronenberg W."/>
            <person name="Hermansen R.A."/>
            <person name="Hu H."/>
            <person name="Hunt B.G."/>
            <person name="Huylmans A.K."/>
            <person name="Khalil S.M."/>
            <person name="Mitchell R.D."/>
            <person name="Munoz-Torres M.C."/>
            <person name="Mustard J.A."/>
            <person name="Pan H."/>
            <person name="Reese J.T."/>
            <person name="Scharf M.E."/>
            <person name="Sun F."/>
            <person name="Vogel H."/>
            <person name="Xiao J."/>
            <person name="Yang W."/>
            <person name="Yang Z."/>
            <person name="Yang Z."/>
            <person name="Zhou J."/>
            <person name="Zhu J."/>
            <person name="Brent C.S."/>
            <person name="Elsik C.G."/>
            <person name="Goodisman M.A."/>
            <person name="Liberles D.A."/>
            <person name="Roe R.M."/>
            <person name="Vargo E.L."/>
            <person name="Vilcinskas A."/>
            <person name="Wang J."/>
            <person name="Bornberg-Bauer E."/>
            <person name="Korb J."/>
            <person name="Zhang G."/>
            <person name="Liebig J."/>
        </authorList>
    </citation>
    <scope>NUCLEOTIDE SEQUENCE [LARGE SCALE GENOMIC DNA]</scope>
    <source>
        <tissue evidence="11">Whole organism</tissue>
    </source>
</reference>
<evidence type="ECO:0000256" key="1">
    <source>
        <dbReference type="ARBA" id="ARBA00004395"/>
    </source>
</evidence>
<evidence type="ECO:0000259" key="10">
    <source>
        <dbReference type="Pfam" id="PF12022"/>
    </source>
</evidence>
<evidence type="ECO:0000256" key="5">
    <source>
        <dbReference type="ARBA" id="ARBA00022927"/>
    </source>
</evidence>
<accession>A0A067RDB5</accession>
<evidence type="ECO:0000256" key="6">
    <source>
        <dbReference type="ARBA" id="ARBA00023034"/>
    </source>
</evidence>
<keyword evidence="7" id="KW-0472">Membrane</keyword>
<evidence type="ECO:0000256" key="3">
    <source>
        <dbReference type="ARBA" id="ARBA00020977"/>
    </source>
</evidence>
<dbReference type="PANTHER" id="PTHR12961">
    <property type="entry name" value="CONSERVED OLIGOMERIC GOLGI COMPLEX COMPONENT 2"/>
    <property type="match status" value="1"/>
</dbReference>
<dbReference type="AlphaFoldDB" id="A0A067RDB5"/>